<dbReference type="SUPFAM" id="SSF51735">
    <property type="entry name" value="NAD(P)-binding Rossmann-fold domains"/>
    <property type="match status" value="1"/>
</dbReference>
<dbReference type="Gene3D" id="3.40.50.720">
    <property type="entry name" value="NAD(P)-binding Rossmann-like Domain"/>
    <property type="match status" value="1"/>
</dbReference>
<dbReference type="Pfam" id="PF01408">
    <property type="entry name" value="GFO_IDH_MocA"/>
    <property type="match status" value="1"/>
</dbReference>
<dbReference type="OrthoDB" id="9815825at2"/>
<dbReference type="InterPro" id="IPR000683">
    <property type="entry name" value="Gfo/Idh/MocA-like_OxRdtase_N"/>
</dbReference>
<dbReference type="GO" id="GO:0016491">
    <property type="term" value="F:oxidoreductase activity"/>
    <property type="evidence" value="ECO:0007669"/>
    <property type="project" value="UniProtKB-KW"/>
</dbReference>
<gene>
    <name evidence="5" type="ORF">SAMN04488238_11233</name>
</gene>
<dbReference type="AlphaFoldDB" id="A0A1H3D8A6"/>
<feature type="domain" description="Gfo/Idh/MocA-like oxidoreductase N-terminal" evidence="3">
    <location>
        <begin position="5"/>
        <end position="123"/>
    </location>
</feature>
<proteinExistence type="inferred from homology"/>
<evidence type="ECO:0000313" key="6">
    <source>
        <dbReference type="Proteomes" id="UP000198539"/>
    </source>
</evidence>
<evidence type="ECO:0000259" key="4">
    <source>
        <dbReference type="Pfam" id="PF22725"/>
    </source>
</evidence>
<dbReference type="InterPro" id="IPR055170">
    <property type="entry name" value="GFO_IDH_MocA-like_dom"/>
</dbReference>
<feature type="domain" description="GFO/IDH/MocA-like oxidoreductase" evidence="4">
    <location>
        <begin position="134"/>
        <end position="246"/>
    </location>
</feature>
<evidence type="ECO:0000259" key="3">
    <source>
        <dbReference type="Pfam" id="PF01408"/>
    </source>
</evidence>
<comment type="similarity">
    <text evidence="1">Belongs to the Gfo/Idh/MocA family.</text>
</comment>
<dbReference type="GO" id="GO:0000166">
    <property type="term" value="F:nucleotide binding"/>
    <property type="evidence" value="ECO:0007669"/>
    <property type="project" value="InterPro"/>
</dbReference>
<dbReference type="EMBL" id="FNOM01000012">
    <property type="protein sequence ID" value="SDX62631.1"/>
    <property type="molecule type" value="Genomic_DNA"/>
</dbReference>
<dbReference type="PANTHER" id="PTHR22604">
    <property type="entry name" value="OXIDOREDUCTASES"/>
    <property type="match status" value="1"/>
</dbReference>
<reference evidence="5 6" key="1">
    <citation type="submission" date="2016-10" db="EMBL/GenBank/DDBJ databases">
        <authorList>
            <person name="de Groot N.N."/>
        </authorList>
    </citation>
    <scope>NUCLEOTIDE SEQUENCE [LARGE SCALE GENOMIC DNA]</scope>
    <source>
        <strain evidence="5 6">CGMCC 1.8894</strain>
    </source>
</reference>
<dbReference type="InterPro" id="IPR036291">
    <property type="entry name" value="NAD(P)-bd_dom_sf"/>
</dbReference>
<keyword evidence="6" id="KW-1185">Reference proteome</keyword>
<organism evidence="5 6">
    <name type="scientific">Roseicitreum antarcticum</name>
    <dbReference type="NCBI Taxonomy" id="564137"/>
    <lineage>
        <taxon>Bacteria</taxon>
        <taxon>Pseudomonadati</taxon>
        <taxon>Pseudomonadota</taxon>
        <taxon>Alphaproteobacteria</taxon>
        <taxon>Rhodobacterales</taxon>
        <taxon>Paracoccaceae</taxon>
        <taxon>Roseicitreum</taxon>
    </lineage>
</organism>
<sequence length="322" mass="34337">MTSTIRWGILGAAKIAQTQVAPAIQAARDATLAALATSTPAKAAPFAALAPGLTVHDSYDALLADPDIDAIYIPLPNHLHIEWTLKAIAAGKHVLCEKPIALQTAEIDQLIAARDAAGVVVAEAFMVANHPQLHKVRALLDAGAIGRLCHIEGAFTYNNPDPANIRNNAEAGGGGLRDIGVYPCITARLATGQEPTALRADIQYEGGVDTFARVWADFDGFTMSFYCGMRQGRYQHMLFHGSDGWISLSAPFNAQAYGDCRVEWQEADGITRIERFNSTAQYTDMIEAFGDAIRTGAPLACPLEVSRGNQAMIDGIFAAGDA</sequence>
<dbReference type="RefSeq" id="WP_092891712.1">
    <property type="nucleotide sequence ID" value="NZ_CP061498.1"/>
</dbReference>
<dbReference type="Pfam" id="PF22725">
    <property type="entry name" value="GFO_IDH_MocA_C3"/>
    <property type="match status" value="1"/>
</dbReference>
<dbReference type="Proteomes" id="UP000198539">
    <property type="component" value="Unassembled WGS sequence"/>
</dbReference>
<dbReference type="InterPro" id="IPR050984">
    <property type="entry name" value="Gfo/Idh/MocA_domain"/>
</dbReference>
<dbReference type="PANTHER" id="PTHR22604:SF105">
    <property type="entry name" value="TRANS-1,2-DIHYDROBENZENE-1,2-DIOL DEHYDROGENASE"/>
    <property type="match status" value="1"/>
</dbReference>
<accession>A0A1H3D8A6</accession>
<protein>
    <submittedName>
        <fullName evidence="5">Predicted dehydrogenase</fullName>
    </submittedName>
</protein>
<dbReference type="SUPFAM" id="SSF55347">
    <property type="entry name" value="Glyceraldehyde-3-phosphate dehydrogenase-like, C-terminal domain"/>
    <property type="match status" value="1"/>
</dbReference>
<evidence type="ECO:0000256" key="1">
    <source>
        <dbReference type="ARBA" id="ARBA00010928"/>
    </source>
</evidence>
<evidence type="ECO:0000313" key="5">
    <source>
        <dbReference type="EMBL" id="SDX62631.1"/>
    </source>
</evidence>
<dbReference type="STRING" id="564137.SAMN04488238_11233"/>
<dbReference type="Gene3D" id="3.30.360.10">
    <property type="entry name" value="Dihydrodipicolinate Reductase, domain 2"/>
    <property type="match status" value="1"/>
</dbReference>
<name>A0A1H3D8A6_9RHOB</name>
<keyword evidence="2" id="KW-0560">Oxidoreductase</keyword>
<evidence type="ECO:0000256" key="2">
    <source>
        <dbReference type="ARBA" id="ARBA00023002"/>
    </source>
</evidence>